<dbReference type="InterPro" id="IPR020846">
    <property type="entry name" value="MFS_dom"/>
</dbReference>
<evidence type="ECO:0000313" key="10">
    <source>
        <dbReference type="Proteomes" id="UP001499884"/>
    </source>
</evidence>
<feature type="transmembrane region" description="Helical" evidence="7">
    <location>
        <begin position="236"/>
        <end position="254"/>
    </location>
</feature>
<dbReference type="RefSeq" id="WP_345647174.1">
    <property type="nucleotide sequence ID" value="NZ_BAABEP010000019.1"/>
</dbReference>
<feature type="domain" description="Major facilitator superfamily (MFS) profile" evidence="8">
    <location>
        <begin position="4"/>
        <end position="382"/>
    </location>
</feature>
<dbReference type="InterPro" id="IPR011701">
    <property type="entry name" value="MFS"/>
</dbReference>
<dbReference type="EMBL" id="BAABEP010000019">
    <property type="protein sequence ID" value="GAA3732287.1"/>
    <property type="molecule type" value="Genomic_DNA"/>
</dbReference>
<feature type="transmembrane region" description="Helical" evidence="7">
    <location>
        <begin position="330"/>
        <end position="353"/>
    </location>
</feature>
<dbReference type="Proteomes" id="UP001499884">
    <property type="component" value="Unassembled WGS sequence"/>
</dbReference>
<keyword evidence="5 7" id="KW-0472">Membrane</keyword>
<dbReference type="Pfam" id="PF07690">
    <property type="entry name" value="MFS_1"/>
    <property type="match status" value="1"/>
</dbReference>
<evidence type="ECO:0000256" key="2">
    <source>
        <dbReference type="ARBA" id="ARBA00022475"/>
    </source>
</evidence>
<evidence type="ECO:0000256" key="7">
    <source>
        <dbReference type="SAM" id="Phobius"/>
    </source>
</evidence>
<feature type="transmembrane region" description="Helical" evidence="7">
    <location>
        <begin position="266"/>
        <end position="283"/>
    </location>
</feature>
<dbReference type="PROSITE" id="PS50850">
    <property type="entry name" value="MFS"/>
    <property type="match status" value="1"/>
</dbReference>
<keyword evidence="2" id="KW-1003">Cell membrane</keyword>
<feature type="transmembrane region" description="Helical" evidence="7">
    <location>
        <begin position="199"/>
        <end position="224"/>
    </location>
</feature>
<reference evidence="10" key="1">
    <citation type="journal article" date="2019" name="Int. J. Syst. Evol. Microbiol.">
        <title>The Global Catalogue of Microorganisms (GCM) 10K type strain sequencing project: providing services to taxonomists for standard genome sequencing and annotation.</title>
        <authorList>
            <consortium name="The Broad Institute Genomics Platform"/>
            <consortium name="The Broad Institute Genome Sequencing Center for Infectious Disease"/>
            <person name="Wu L."/>
            <person name="Ma J."/>
        </authorList>
    </citation>
    <scope>NUCLEOTIDE SEQUENCE [LARGE SCALE GENOMIC DNA]</scope>
    <source>
        <strain evidence="10">JCM 30846</strain>
    </source>
</reference>
<feature type="transmembrane region" description="Helical" evidence="7">
    <location>
        <begin position="38"/>
        <end position="61"/>
    </location>
</feature>
<feature type="transmembrane region" description="Helical" evidence="7">
    <location>
        <begin position="289"/>
        <end position="309"/>
    </location>
</feature>
<dbReference type="Gene3D" id="1.20.1250.20">
    <property type="entry name" value="MFS general substrate transporter like domains"/>
    <property type="match status" value="2"/>
</dbReference>
<keyword evidence="3 7" id="KW-0812">Transmembrane</keyword>
<comment type="caution">
    <text evidence="9">The sequence shown here is derived from an EMBL/GenBank/DDBJ whole genome shotgun (WGS) entry which is preliminary data.</text>
</comment>
<feature type="transmembrane region" description="Helical" evidence="7">
    <location>
        <begin position="359"/>
        <end position="377"/>
    </location>
</feature>
<dbReference type="CDD" id="cd17324">
    <property type="entry name" value="MFS_NepI_like"/>
    <property type="match status" value="1"/>
</dbReference>
<organism evidence="9 10">
    <name type="scientific">Streptomyces tremellae</name>
    <dbReference type="NCBI Taxonomy" id="1124239"/>
    <lineage>
        <taxon>Bacteria</taxon>
        <taxon>Bacillati</taxon>
        <taxon>Actinomycetota</taxon>
        <taxon>Actinomycetes</taxon>
        <taxon>Kitasatosporales</taxon>
        <taxon>Streptomycetaceae</taxon>
        <taxon>Streptomyces</taxon>
    </lineage>
</organism>
<proteinExistence type="predicted"/>
<dbReference type="PANTHER" id="PTHR43124">
    <property type="entry name" value="PURINE EFFLUX PUMP PBUE"/>
    <property type="match status" value="1"/>
</dbReference>
<feature type="transmembrane region" description="Helical" evidence="7">
    <location>
        <begin position="102"/>
        <end position="121"/>
    </location>
</feature>
<feature type="compositionally biased region" description="Low complexity" evidence="6">
    <location>
        <begin position="390"/>
        <end position="412"/>
    </location>
</feature>
<evidence type="ECO:0000259" key="8">
    <source>
        <dbReference type="PROSITE" id="PS50850"/>
    </source>
</evidence>
<evidence type="ECO:0000256" key="6">
    <source>
        <dbReference type="SAM" id="MobiDB-lite"/>
    </source>
</evidence>
<gene>
    <name evidence="9" type="ORF">GCM10023082_32300</name>
</gene>
<dbReference type="SUPFAM" id="SSF103473">
    <property type="entry name" value="MFS general substrate transporter"/>
    <property type="match status" value="1"/>
</dbReference>
<evidence type="ECO:0000256" key="4">
    <source>
        <dbReference type="ARBA" id="ARBA00022989"/>
    </source>
</evidence>
<evidence type="ECO:0000256" key="1">
    <source>
        <dbReference type="ARBA" id="ARBA00004651"/>
    </source>
</evidence>
<comment type="subcellular location">
    <subcellularLocation>
        <location evidence="1">Cell membrane</location>
        <topology evidence="1">Multi-pass membrane protein</topology>
    </subcellularLocation>
</comment>
<feature type="transmembrane region" description="Helical" evidence="7">
    <location>
        <begin position="73"/>
        <end position="96"/>
    </location>
</feature>
<protein>
    <submittedName>
        <fullName evidence="9">MFS transporter</fullName>
    </submittedName>
</protein>
<dbReference type="InterPro" id="IPR036259">
    <property type="entry name" value="MFS_trans_sf"/>
</dbReference>
<evidence type="ECO:0000256" key="5">
    <source>
        <dbReference type="ARBA" id="ARBA00023136"/>
    </source>
</evidence>
<sequence>MPLALLALAVGAFGIGTTEFVVMGLLPDIAGDFGVSVPTAGFLVTGYALGVMLGAPLMTVLGTKVSRRRMLMLLMVLFVAGNLLSALAPTFGLMVAGRVVASLAHGAFFGIGSVVAAELAAPEKKAGAISMMLTGLTVANVVGVPLGTLVGQHTSWRVTFLIVAALGVVGLAGIAKLVPDVPKPADVRLRHEVAAFANVQVLLAMAMTVLGFGGVFAAVTYIAPMMTRVAGYAESSVTWLLVLFGLGMVVGNLLGGRFADRRLMPMLYTALGGLAVVLALFTVGAHDKAASAVAVFLIGALGFATVPPLQKRVLDHAHAAPTLASAVNIGAFNAGNALSAWLGGLVISAGAGYTAPNGVGAALAASALVLAVVSALLERRTVERGRGGLSSAQARPAAAQEEPASAPGRAAG</sequence>
<accession>A0ABP7FBK1</accession>
<feature type="region of interest" description="Disordered" evidence="6">
    <location>
        <begin position="387"/>
        <end position="412"/>
    </location>
</feature>
<dbReference type="PANTHER" id="PTHR43124:SF3">
    <property type="entry name" value="CHLORAMPHENICOL EFFLUX PUMP RV0191"/>
    <property type="match status" value="1"/>
</dbReference>
<dbReference type="InterPro" id="IPR050189">
    <property type="entry name" value="MFS_Efflux_Transporters"/>
</dbReference>
<feature type="transmembrane region" description="Helical" evidence="7">
    <location>
        <begin position="128"/>
        <end position="150"/>
    </location>
</feature>
<feature type="transmembrane region" description="Helical" evidence="7">
    <location>
        <begin position="156"/>
        <end position="178"/>
    </location>
</feature>
<keyword evidence="10" id="KW-1185">Reference proteome</keyword>
<keyword evidence="4 7" id="KW-1133">Transmembrane helix</keyword>
<name>A0ABP7FBK1_9ACTN</name>
<evidence type="ECO:0000256" key="3">
    <source>
        <dbReference type="ARBA" id="ARBA00022692"/>
    </source>
</evidence>
<evidence type="ECO:0000313" key="9">
    <source>
        <dbReference type="EMBL" id="GAA3732287.1"/>
    </source>
</evidence>